<proteinExistence type="predicted"/>
<dbReference type="Gene3D" id="3.40.640.10">
    <property type="entry name" value="Type I PLP-dependent aspartate aminotransferase-like (Major domain)"/>
    <property type="match status" value="1"/>
</dbReference>
<dbReference type="AlphaFoldDB" id="A0A5N5X4B2"/>
<protein>
    <submittedName>
        <fullName evidence="1">Uncharacterized protein</fullName>
    </submittedName>
</protein>
<organism evidence="1 2">
    <name type="scientific">Aspergillus leporis</name>
    <dbReference type="NCBI Taxonomy" id="41062"/>
    <lineage>
        <taxon>Eukaryota</taxon>
        <taxon>Fungi</taxon>
        <taxon>Dikarya</taxon>
        <taxon>Ascomycota</taxon>
        <taxon>Pezizomycotina</taxon>
        <taxon>Eurotiomycetes</taxon>
        <taxon>Eurotiomycetidae</taxon>
        <taxon>Eurotiales</taxon>
        <taxon>Aspergillaceae</taxon>
        <taxon>Aspergillus</taxon>
        <taxon>Aspergillus subgen. Circumdati</taxon>
    </lineage>
</organism>
<evidence type="ECO:0000313" key="1">
    <source>
        <dbReference type="EMBL" id="KAB8074170.1"/>
    </source>
</evidence>
<dbReference type="InterPro" id="IPR015424">
    <property type="entry name" value="PyrdxlP-dep_Trfase"/>
</dbReference>
<name>A0A5N5X4B2_9EURO</name>
<dbReference type="OrthoDB" id="7042322at2759"/>
<keyword evidence="2" id="KW-1185">Reference proteome</keyword>
<dbReference type="InterPro" id="IPR015422">
    <property type="entry name" value="PyrdxlP-dep_Trfase_small"/>
</dbReference>
<reference evidence="1 2" key="1">
    <citation type="submission" date="2019-04" db="EMBL/GenBank/DDBJ databases">
        <title>Friends and foes A comparative genomics study of 23 Aspergillus species from section Flavi.</title>
        <authorList>
            <consortium name="DOE Joint Genome Institute"/>
            <person name="Kjaerbolling I."/>
            <person name="Vesth T."/>
            <person name="Frisvad J.C."/>
            <person name="Nybo J.L."/>
            <person name="Theobald S."/>
            <person name="Kildgaard S."/>
            <person name="Isbrandt T."/>
            <person name="Kuo A."/>
            <person name="Sato A."/>
            <person name="Lyhne E.K."/>
            <person name="Kogle M.E."/>
            <person name="Wiebenga A."/>
            <person name="Kun R.S."/>
            <person name="Lubbers R.J."/>
            <person name="Makela M.R."/>
            <person name="Barry K."/>
            <person name="Chovatia M."/>
            <person name="Clum A."/>
            <person name="Daum C."/>
            <person name="Haridas S."/>
            <person name="He G."/>
            <person name="LaButti K."/>
            <person name="Lipzen A."/>
            <person name="Mondo S."/>
            <person name="Riley R."/>
            <person name="Salamov A."/>
            <person name="Simmons B.A."/>
            <person name="Magnuson J.K."/>
            <person name="Henrissat B."/>
            <person name="Mortensen U.H."/>
            <person name="Larsen T.O."/>
            <person name="Devries R.P."/>
            <person name="Grigoriev I.V."/>
            <person name="Machida M."/>
            <person name="Baker S.E."/>
            <person name="Andersen M.R."/>
        </authorList>
    </citation>
    <scope>NUCLEOTIDE SEQUENCE [LARGE SCALE GENOMIC DNA]</scope>
    <source>
        <strain evidence="1 2">CBS 151.66</strain>
    </source>
</reference>
<sequence length="178" mass="19930">MDLLSTSVSRATQFLSTHGQAALARGSKFSTWEIVSNLMRSQTQMVTSQWGSQRMLCYMIPCWNIEQGLGTNGLWIGAIISQSNPTLQTALTATSLLYSYVSDPSDQVTADLRQDDAFTDSYILRNRGKLSEAHQFVCQLLKKNSIEYTVGCNAGFFVWINLGRRYQEQNPMTRPAPS</sequence>
<dbReference type="Proteomes" id="UP000326565">
    <property type="component" value="Unassembled WGS sequence"/>
</dbReference>
<accession>A0A5N5X4B2</accession>
<dbReference type="Gene3D" id="3.90.1150.10">
    <property type="entry name" value="Aspartate Aminotransferase, domain 1"/>
    <property type="match status" value="1"/>
</dbReference>
<gene>
    <name evidence="1" type="ORF">BDV29DRAFT_156899</name>
</gene>
<dbReference type="SUPFAM" id="SSF53383">
    <property type="entry name" value="PLP-dependent transferases"/>
    <property type="match status" value="1"/>
</dbReference>
<evidence type="ECO:0000313" key="2">
    <source>
        <dbReference type="Proteomes" id="UP000326565"/>
    </source>
</evidence>
<dbReference type="InterPro" id="IPR015421">
    <property type="entry name" value="PyrdxlP-dep_Trfase_major"/>
</dbReference>
<dbReference type="EMBL" id="ML732214">
    <property type="protein sequence ID" value="KAB8074170.1"/>
    <property type="molecule type" value="Genomic_DNA"/>
</dbReference>